<dbReference type="EMBL" id="JARKIB010000093">
    <property type="protein sequence ID" value="KAJ7742839.1"/>
    <property type="molecule type" value="Genomic_DNA"/>
</dbReference>
<evidence type="ECO:0000313" key="2">
    <source>
        <dbReference type="EMBL" id="KAJ7742839.1"/>
    </source>
</evidence>
<gene>
    <name evidence="2" type="ORF">B0H16DRAFT_1323149</name>
</gene>
<comment type="caution">
    <text evidence="2">The sequence shown here is derived from an EMBL/GenBank/DDBJ whole genome shotgun (WGS) entry which is preliminary data.</text>
</comment>
<evidence type="ECO:0000313" key="3">
    <source>
        <dbReference type="Proteomes" id="UP001215598"/>
    </source>
</evidence>
<proteinExistence type="predicted"/>
<dbReference type="Proteomes" id="UP001215598">
    <property type="component" value="Unassembled WGS sequence"/>
</dbReference>
<sequence length="371" mass="40689">MVLNLRTPAPLGVQGLPPSHVWTRTVEACNSAGIKVPPPTILYDFGVIHDGALTEYQSAQSQLQKAQVTLERFDQACEGGAVPAIVSNAIKVPHLQLLKGTPDVATTDPDIVLAKTSTHEAIATARKDAIDLCRSTYVAQVIHCKSLVDPVQCADALSAALTDYGRSMINGAPIPGDVHVWDACILRLRNDYAAELTDISYDFVAKLHNEAREKASKANAVSTARAAAETSSAAKPIEDILKDNMQTYLKQHKARRRRRKKVEQREEGQRQSEANGAAGQRLRIDAKPPPPSHDVLSWVSPAGTGFHHHRPDTYPVPFHAAPLEVQTQFVLCKMTPLYYNTRLINRAFHNLSDVKLSPEQTKLLALNPKFV</sequence>
<dbReference type="AlphaFoldDB" id="A0AAD7II41"/>
<protein>
    <submittedName>
        <fullName evidence="2">Uncharacterized protein</fullName>
    </submittedName>
</protein>
<keyword evidence="3" id="KW-1185">Reference proteome</keyword>
<accession>A0AAD7II41</accession>
<feature type="non-terminal residue" evidence="2">
    <location>
        <position position="1"/>
    </location>
</feature>
<feature type="region of interest" description="Disordered" evidence="1">
    <location>
        <begin position="249"/>
        <end position="292"/>
    </location>
</feature>
<organism evidence="2 3">
    <name type="scientific">Mycena metata</name>
    <dbReference type="NCBI Taxonomy" id="1033252"/>
    <lineage>
        <taxon>Eukaryota</taxon>
        <taxon>Fungi</taxon>
        <taxon>Dikarya</taxon>
        <taxon>Basidiomycota</taxon>
        <taxon>Agaricomycotina</taxon>
        <taxon>Agaricomycetes</taxon>
        <taxon>Agaricomycetidae</taxon>
        <taxon>Agaricales</taxon>
        <taxon>Marasmiineae</taxon>
        <taxon>Mycenaceae</taxon>
        <taxon>Mycena</taxon>
    </lineage>
</organism>
<feature type="compositionally biased region" description="Basic residues" evidence="1">
    <location>
        <begin position="250"/>
        <end position="262"/>
    </location>
</feature>
<reference evidence="2" key="1">
    <citation type="submission" date="2023-03" db="EMBL/GenBank/DDBJ databases">
        <title>Massive genome expansion in bonnet fungi (Mycena s.s.) driven by repeated elements and novel gene families across ecological guilds.</title>
        <authorList>
            <consortium name="Lawrence Berkeley National Laboratory"/>
            <person name="Harder C.B."/>
            <person name="Miyauchi S."/>
            <person name="Viragh M."/>
            <person name="Kuo A."/>
            <person name="Thoen E."/>
            <person name="Andreopoulos B."/>
            <person name="Lu D."/>
            <person name="Skrede I."/>
            <person name="Drula E."/>
            <person name="Henrissat B."/>
            <person name="Morin E."/>
            <person name="Kohler A."/>
            <person name="Barry K."/>
            <person name="LaButti K."/>
            <person name="Morin E."/>
            <person name="Salamov A."/>
            <person name="Lipzen A."/>
            <person name="Mereny Z."/>
            <person name="Hegedus B."/>
            <person name="Baldrian P."/>
            <person name="Stursova M."/>
            <person name="Weitz H."/>
            <person name="Taylor A."/>
            <person name="Grigoriev I.V."/>
            <person name="Nagy L.G."/>
            <person name="Martin F."/>
            <person name="Kauserud H."/>
        </authorList>
    </citation>
    <scope>NUCLEOTIDE SEQUENCE</scope>
    <source>
        <strain evidence="2">CBHHK182m</strain>
    </source>
</reference>
<evidence type="ECO:0000256" key="1">
    <source>
        <dbReference type="SAM" id="MobiDB-lite"/>
    </source>
</evidence>
<name>A0AAD7II41_9AGAR</name>